<keyword evidence="3" id="KW-1185">Reference proteome</keyword>
<protein>
    <submittedName>
        <fullName evidence="2">Uncharacterized protein</fullName>
    </submittedName>
</protein>
<dbReference type="RefSeq" id="WP_201682042.1">
    <property type="nucleotide sequence ID" value="NZ_JAEQNA010000001.1"/>
</dbReference>
<feature type="transmembrane region" description="Helical" evidence="1">
    <location>
        <begin position="61"/>
        <end position="78"/>
    </location>
</feature>
<gene>
    <name evidence="2" type="ORF">JI739_01335</name>
</gene>
<feature type="transmembrane region" description="Helical" evidence="1">
    <location>
        <begin position="6"/>
        <end position="24"/>
    </location>
</feature>
<keyword evidence="1" id="KW-1133">Transmembrane helix</keyword>
<evidence type="ECO:0000313" key="2">
    <source>
        <dbReference type="EMBL" id="MBL0418977.1"/>
    </source>
</evidence>
<proteinExistence type="predicted"/>
<accession>A0A936ZDK4</accession>
<sequence length="85" mass="9639">MNQMLSGAIAISSAIAGLFFFRFWHRSRDRFFLYFALSFWIEAANRAVLGLMSAASELEPFYYLVRVVAYGLILVAILQKNRPGG</sequence>
<comment type="caution">
    <text evidence="2">The sequence shown here is derived from an EMBL/GenBank/DDBJ whole genome shotgun (WGS) entry which is preliminary data.</text>
</comment>
<name>A0A936ZDK4_9BURK</name>
<dbReference type="EMBL" id="JAEQNA010000001">
    <property type="protein sequence ID" value="MBL0418977.1"/>
    <property type="molecule type" value="Genomic_DNA"/>
</dbReference>
<dbReference type="AlphaFoldDB" id="A0A936ZDK4"/>
<dbReference type="Proteomes" id="UP000613011">
    <property type="component" value="Unassembled WGS sequence"/>
</dbReference>
<dbReference type="InterPro" id="IPR046027">
    <property type="entry name" value="DUF5985"/>
</dbReference>
<evidence type="ECO:0000256" key="1">
    <source>
        <dbReference type="SAM" id="Phobius"/>
    </source>
</evidence>
<organism evidence="2 3">
    <name type="scientific">Ramlibacter aurantiacus</name>
    <dbReference type="NCBI Taxonomy" id="2801330"/>
    <lineage>
        <taxon>Bacteria</taxon>
        <taxon>Pseudomonadati</taxon>
        <taxon>Pseudomonadota</taxon>
        <taxon>Betaproteobacteria</taxon>
        <taxon>Burkholderiales</taxon>
        <taxon>Comamonadaceae</taxon>
        <taxon>Ramlibacter</taxon>
    </lineage>
</organism>
<dbReference type="Pfam" id="PF19447">
    <property type="entry name" value="DUF5985"/>
    <property type="match status" value="1"/>
</dbReference>
<feature type="transmembrane region" description="Helical" evidence="1">
    <location>
        <begin position="31"/>
        <end position="55"/>
    </location>
</feature>
<evidence type="ECO:0000313" key="3">
    <source>
        <dbReference type="Proteomes" id="UP000613011"/>
    </source>
</evidence>
<reference evidence="2" key="1">
    <citation type="submission" date="2021-01" db="EMBL/GenBank/DDBJ databases">
        <title>Ramlibacter sp. strain AW1 16S ribosomal RNA gene Genome sequencing and assembly.</title>
        <authorList>
            <person name="Kang M."/>
        </authorList>
    </citation>
    <scope>NUCLEOTIDE SEQUENCE</scope>
    <source>
        <strain evidence="2">AW1</strain>
    </source>
</reference>
<keyword evidence="1" id="KW-0812">Transmembrane</keyword>
<keyword evidence="1" id="KW-0472">Membrane</keyword>